<feature type="region of interest" description="Disordered" evidence="1">
    <location>
        <begin position="1"/>
        <end position="34"/>
    </location>
</feature>
<dbReference type="GeneID" id="94349874"/>
<dbReference type="AlphaFoldDB" id="A0A976IDC1"/>
<accession>A0A976IDC1</accession>
<dbReference type="EMBL" id="SHOA02000189">
    <property type="protein sequence ID" value="TDH67727.1"/>
    <property type="molecule type" value="Genomic_DNA"/>
</dbReference>
<evidence type="ECO:0000256" key="1">
    <source>
        <dbReference type="SAM" id="MobiDB-lite"/>
    </source>
</evidence>
<dbReference type="KEGG" id="blac:94349874"/>
<evidence type="ECO:0000313" key="2">
    <source>
        <dbReference type="EMBL" id="TDH67727.1"/>
    </source>
</evidence>
<name>A0A976IDC1_BRELC</name>
<proteinExistence type="predicted"/>
<gene>
    <name evidence="2" type="ORF">CCR75_006131</name>
</gene>
<dbReference type="RefSeq" id="XP_067817226.1">
    <property type="nucleotide sequence ID" value="XM_067964203.1"/>
</dbReference>
<comment type="caution">
    <text evidence="2">The sequence shown here is derived from an EMBL/GenBank/DDBJ whole genome shotgun (WGS) entry which is preliminary data.</text>
</comment>
<sequence>MTAFTSPRNPKLQRPAIITRKTKKASPPPIEVITTTPSPLRFHDVLLPLKISPTIRRPSVSGTVPSSISPTSCVGPQIVSMYSDSIPEIRVRSI</sequence>
<keyword evidence="3" id="KW-1185">Reference proteome</keyword>
<protein>
    <submittedName>
        <fullName evidence="2">Uncharacterized protein</fullName>
    </submittedName>
</protein>
<dbReference type="Proteomes" id="UP000294530">
    <property type="component" value="Unassembled WGS sequence"/>
</dbReference>
<reference evidence="2 3" key="1">
    <citation type="journal article" date="2021" name="Genome Biol.">
        <title>AFLAP: assembly-free linkage analysis pipeline using k-mers from genome sequencing data.</title>
        <authorList>
            <person name="Fletcher K."/>
            <person name="Zhang L."/>
            <person name="Gil J."/>
            <person name="Han R."/>
            <person name="Cavanaugh K."/>
            <person name="Michelmore R."/>
        </authorList>
    </citation>
    <scope>NUCLEOTIDE SEQUENCE [LARGE SCALE GENOMIC DNA]</scope>
    <source>
        <strain evidence="2 3">SF5</strain>
    </source>
</reference>
<organism evidence="2 3">
    <name type="scientific">Bremia lactucae</name>
    <name type="common">Lettuce downy mildew</name>
    <dbReference type="NCBI Taxonomy" id="4779"/>
    <lineage>
        <taxon>Eukaryota</taxon>
        <taxon>Sar</taxon>
        <taxon>Stramenopiles</taxon>
        <taxon>Oomycota</taxon>
        <taxon>Peronosporomycetes</taxon>
        <taxon>Peronosporales</taxon>
        <taxon>Peronosporaceae</taxon>
        <taxon>Bremia</taxon>
    </lineage>
</organism>
<evidence type="ECO:0000313" key="3">
    <source>
        <dbReference type="Proteomes" id="UP000294530"/>
    </source>
</evidence>